<keyword evidence="4 5" id="KW-0408">Iron</keyword>
<dbReference type="InterPro" id="IPR002401">
    <property type="entry name" value="Cyt_P450_E_grp-I"/>
</dbReference>
<keyword evidence="3 5" id="KW-0479">Metal-binding</keyword>
<dbReference type="SUPFAM" id="SSF48264">
    <property type="entry name" value="Cytochrome P450"/>
    <property type="match status" value="1"/>
</dbReference>
<keyword evidence="5" id="KW-0349">Heme</keyword>
<evidence type="ECO:0000256" key="2">
    <source>
        <dbReference type="ARBA" id="ARBA00010617"/>
    </source>
</evidence>
<dbReference type="PRINTS" id="PR00463">
    <property type="entry name" value="EP450I"/>
</dbReference>
<comment type="similarity">
    <text evidence="2 5">Belongs to the cytochrome P450 family.</text>
</comment>
<reference evidence="6 7" key="1">
    <citation type="journal article" date="2024" name="Commun. Biol.">
        <title>Comparative genomic analysis of thermophilic fungi reveals convergent evolutionary adaptations and gene losses.</title>
        <authorList>
            <person name="Steindorff A.S."/>
            <person name="Aguilar-Pontes M.V."/>
            <person name="Robinson A.J."/>
            <person name="Andreopoulos B."/>
            <person name="LaButti K."/>
            <person name="Kuo A."/>
            <person name="Mondo S."/>
            <person name="Riley R."/>
            <person name="Otillar R."/>
            <person name="Haridas S."/>
            <person name="Lipzen A."/>
            <person name="Grimwood J."/>
            <person name="Schmutz J."/>
            <person name="Clum A."/>
            <person name="Reid I.D."/>
            <person name="Moisan M.C."/>
            <person name="Butler G."/>
            <person name="Nguyen T.T.M."/>
            <person name="Dewar K."/>
            <person name="Conant G."/>
            <person name="Drula E."/>
            <person name="Henrissat B."/>
            <person name="Hansel C."/>
            <person name="Singer S."/>
            <person name="Hutchinson M.I."/>
            <person name="de Vries R.P."/>
            <person name="Natvig D.O."/>
            <person name="Powell A.J."/>
            <person name="Tsang A."/>
            <person name="Grigoriev I.V."/>
        </authorList>
    </citation>
    <scope>NUCLEOTIDE SEQUENCE [LARGE SCALE GENOMIC DNA]</scope>
    <source>
        <strain evidence="6 7">CBS 494.80</strain>
    </source>
</reference>
<proteinExistence type="inferred from homology"/>
<keyword evidence="7" id="KW-1185">Reference proteome</keyword>
<organism evidence="6 7">
    <name type="scientific">Oculimacula yallundae</name>
    <dbReference type="NCBI Taxonomy" id="86028"/>
    <lineage>
        <taxon>Eukaryota</taxon>
        <taxon>Fungi</taxon>
        <taxon>Dikarya</taxon>
        <taxon>Ascomycota</taxon>
        <taxon>Pezizomycotina</taxon>
        <taxon>Leotiomycetes</taxon>
        <taxon>Helotiales</taxon>
        <taxon>Ploettnerulaceae</taxon>
        <taxon>Oculimacula</taxon>
    </lineage>
</organism>
<dbReference type="InterPro" id="IPR050121">
    <property type="entry name" value="Cytochrome_P450_monoxygenase"/>
</dbReference>
<dbReference type="Proteomes" id="UP001595075">
    <property type="component" value="Unassembled WGS sequence"/>
</dbReference>
<evidence type="ECO:0000256" key="3">
    <source>
        <dbReference type="ARBA" id="ARBA00022723"/>
    </source>
</evidence>
<comment type="cofactor">
    <cofactor evidence="1">
        <name>heme</name>
        <dbReference type="ChEBI" id="CHEBI:30413"/>
    </cofactor>
</comment>
<dbReference type="InterPro" id="IPR001128">
    <property type="entry name" value="Cyt_P450"/>
</dbReference>
<dbReference type="InterPro" id="IPR036396">
    <property type="entry name" value="Cyt_P450_sf"/>
</dbReference>
<name>A0ABR4BTX1_9HELO</name>
<evidence type="ECO:0008006" key="8">
    <source>
        <dbReference type="Google" id="ProtNLM"/>
    </source>
</evidence>
<dbReference type="Pfam" id="PF00067">
    <property type="entry name" value="p450"/>
    <property type="match status" value="1"/>
</dbReference>
<sequence>MLPNMELSSILTAIALLFFIDRVAVVIYRLYVHPLANFPGPKLAAASTLYRAYYQFWKDGKMLHKTIEQQSTYGYSLSFLILDFTSRTAYFEIYSSSFNGTKDPNFYYHLGGGAPETFFSMSNAAEHRVRWRPVASLFAKRHYDRCESMIKKSLDRFSVLLSLQAQRQQPCNLDMGYRSLFMKIVNDFMFSDIPDKLRSLQNEHFDDPLSLAAERDINWTAWADRNFPNLSAIFHRLVPLVALIMATLVQHEQDPSKPKNPDSMMQRLMTSHLDSKSDDSTPLSNTVLEAEATVTMWGGILDLSNILPYGTFMIAQDKILQSRLHDELRTVWPDFKTEVPSYEVLRELTLLNGIVKESLRHTHGVATGPARLVGPGGAYIDGHFVPPKTVVACPSYFVHMDAAVFPDPEKFDPQRWTPDKYSDDMTLVAFSKGRRMCPAEHLANIEMFATFATVFRRFEVTAFETSKEDFAWNQYFSIRFTGRPLQAILKERMD</sequence>
<evidence type="ECO:0000313" key="6">
    <source>
        <dbReference type="EMBL" id="KAL2061094.1"/>
    </source>
</evidence>
<dbReference type="Gene3D" id="1.10.630.10">
    <property type="entry name" value="Cytochrome P450"/>
    <property type="match status" value="1"/>
</dbReference>
<evidence type="ECO:0000313" key="7">
    <source>
        <dbReference type="Proteomes" id="UP001595075"/>
    </source>
</evidence>
<dbReference type="PANTHER" id="PTHR24305:SF166">
    <property type="entry name" value="CYTOCHROME P450 12A4, MITOCHONDRIAL-RELATED"/>
    <property type="match status" value="1"/>
</dbReference>
<keyword evidence="5" id="KW-0503">Monooxygenase</keyword>
<evidence type="ECO:0000256" key="5">
    <source>
        <dbReference type="RuleBase" id="RU000461"/>
    </source>
</evidence>
<protein>
    <recommendedName>
        <fullName evidence="8">Cytochrome P450</fullName>
    </recommendedName>
</protein>
<dbReference type="InterPro" id="IPR017972">
    <property type="entry name" value="Cyt_P450_CS"/>
</dbReference>
<dbReference type="PROSITE" id="PS00086">
    <property type="entry name" value="CYTOCHROME_P450"/>
    <property type="match status" value="1"/>
</dbReference>
<gene>
    <name evidence="6" type="ORF">VTL71DRAFT_9146</name>
</gene>
<keyword evidence="5" id="KW-0560">Oxidoreductase</keyword>
<dbReference type="EMBL" id="JAZHXI010000020">
    <property type="protein sequence ID" value="KAL2061094.1"/>
    <property type="molecule type" value="Genomic_DNA"/>
</dbReference>
<accession>A0ABR4BTX1</accession>
<evidence type="ECO:0000256" key="1">
    <source>
        <dbReference type="ARBA" id="ARBA00001971"/>
    </source>
</evidence>
<dbReference type="PANTHER" id="PTHR24305">
    <property type="entry name" value="CYTOCHROME P450"/>
    <property type="match status" value="1"/>
</dbReference>
<evidence type="ECO:0000256" key="4">
    <source>
        <dbReference type="ARBA" id="ARBA00023004"/>
    </source>
</evidence>
<comment type="caution">
    <text evidence="6">The sequence shown here is derived from an EMBL/GenBank/DDBJ whole genome shotgun (WGS) entry which is preliminary data.</text>
</comment>